<comment type="caution">
    <text evidence="2">The sequence shown here is derived from an EMBL/GenBank/DDBJ whole genome shotgun (WGS) entry which is preliminary data.</text>
</comment>
<dbReference type="RefSeq" id="WP_345271043.1">
    <property type="nucleotide sequence ID" value="NZ_BAABHB010000017.1"/>
</dbReference>
<dbReference type="Proteomes" id="UP001500936">
    <property type="component" value="Unassembled WGS sequence"/>
</dbReference>
<protein>
    <submittedName>
        <fullName evidence="2">Uncharacterized protein</fullName>
    </submittedName>
</protein>
<keyword evidence="3" id="KW-1185">Reference proteome</keyword>
<feature type="coiled-coil region" evidence="1">
    <location>
        <begin position="93"/>
        <end position="183"/>
    </location>
</feature>
<evidence type="ECO:0000256" key="1">
    <source>
        <dbReference type="SAM" id="Coils"/>
    </source>
</evidence>
<evidence type="ECO:0000313" key="2">
    <source>
        <dbReference type="EMBL" id="GAA4418810.1"/>
    </source>
</evidence>
<dbReference type="EMBL" id="BAABHB010000017">
    <property type="protein sequence ID" value="GAA4418810.1"/>
    <property type="molecule type" value="Genomic_DNA"/>
</dbReference>
<organism evidence="2 3">
    <name type="scientific">Nibrella viscosa</name>
    <dbReference type="NCBI Taxonomy" id="1084524"/>
    <lineage>
        <taxon>Bacteria</taxon>
        <taxon>Pseudomonadati</taxon>
        <taxon>Bacteroidota</taxon>
        <taxon>Cytophagia</taxon>
        <taxon>Cytophagales</taxon>
        <taxon>Spirosomataceae</taxon>
        <taxon>Nibrella</taxon>
    </lineage>
</organism>
<evidence type="ECO:0000313" key="3">
    <source>
        <dbReference type="Proteomes" id="UP001500936"/>
    </source>
</evidence>
<reference evidence="3" key="1">
    <citation type="journal article" date="2019" name="Int. J. Syst. Evol. Microbiol.">
        <title>The Global Catalogue of Microorganisms (GCM) 10K type strain sequencing project: providing services to taxonomists for standard genome sequencing and annotation.</title>
        <authorList>
            <consortium name="The Broad Institute Genomics Platform"/>
            <consortium name="The Broad Institute Genome Sequencing Center for Infectious Disease"/>
            <person name="Wu L."/>
            <person name="Ma J."/>
        </authorList>
    </citation>
    <scope>NUCLEOTIDE SEQUENCE [LARGE SCALE GENOMIC DNA]</scope>
    <source>
        <strain evidence="3">JCM 17925</strain>
    </source>
</reference>
<sequence length="217" mass="24979">MAIISIDTTKELTRKEYIDFVQKTKGESISESRISQLVSANKLKVREYPELNNLQLIVLDDDEQALAQGRFTTTQAIHTYSYKELGLMFGKLIQDLNNEVGNAKTLQTEKQEQIDRLAAQLLEVEASRDEAHQQIHQLTETVNQAANEKQQWLVKEKDLNAQLEQSRRENVQLKERLTALQQKLDAESGFRSEFDDFKKMVMALLQESKPAKKRTKA</sequence>
<accession>A0ABP8KYW2</accession>
<gene>
    <name evidence="2" type="ORF">GCM10023187_52580</name>
</gene>
<keyword evidence="1" id="KW-0175">Coiled coil</keyword>
<proteinExistence type="predicted"/>
<name>A0ABP8KYW2_9BACT</name>